<reference evidence="2" key="2">
    <citation type="submission" date="2018-05" db="EMBL/GenBank/DDBJ databases">
        <title>OmerRS3 (Oryza meridionalis Reference Sequence Version 3).</title>
        <authorList>
            <person name="Zhang J."/>
            <person name="Kudrna D."/>
            <person name="Lee S."/>
            <person name="Talag J."/>
            <person name="Welchert J."/>
            <person name="Wing R.A."/>
        </authorList>
    </citation>
    <scope>NUCLEOTIDE SEQUENCE [LARGE SCALE GENOMIC DNA]</scope>
    <source>
        <strain evidence="2">cv. OR44</strain>
    </source>
</reference>
<accession>A0A0E0BXH8</accession>
<dbReference type="Gramene" id="OMERI01G03930.1">
    <property type="protein sequence ID" value="OMERI01G03930.1"/>
    <property type="gene ID" value="OMERI01G03930"/>
</dbReference>
<evidence type="ECO:0000313" key="3">
    <source>
        <dbReference type="Proteomes" id="UP000008021"/>
    </source>
</evidence>
<keyword evidence="3" id="KW-1185">Reference proteome</keyword>
<evidence type="ECO:0000256" key="1">
    <source>
        <dbReference type="SAM" id="MobiDB-lite"/>
    </source>
</evidence>
<dbReference type="EnsemblPlants" id="OMERI01G03930.1">
    <property type="protein sequence ID" value="OMERI01G03930.1"/>
    <property type="gene ID" value="OMERI01G03930"/>
</dbReference>
<feature type="region of interest" description="Disordered" evidence="1">
    <location>
        <begin position="72"/>
        <end position="93"/>
    </location>
</feature>
<organism evidence="2">
    <name type="scientific">Oryza meridionalis</name>
    <dbReference type="NCBI Taxonomy" id="40149"/>
    <lineage>
        <taxon>Eukaryota</taxon>
        <taxon>Viridiplantae</taxon>
        <taxon>Streptophyta</taxon>
        <taxon>Embryophyta</taxon>
        <taxon>Tracheophyta</taxon>
        <taxon>Spermatophyta</taxon>
        <taxon>Magnoliopsida</taxon>
        <taxon>Liliopsida</taxon>
        <taxon>Poales</taxon>
        <taxon>Poaceae</taxon>
        <taxon>BOP clade</taxon>
        <taxon>Oryzoideae</taxon>
        <taxon>Oryzeae</taxon>
        <taxon>Oryzinae</taxon>
        <taxon>Oryza</taxon>
    </lineage>
</organism>
<dbReference type="HOGENOM" id="CLU_2076820_0_0_1"/>
<name>A0A0E0BXH8_9ORYZ</name>
<dbReference type="PANTHER" id="PTHR45496">
    <property type="entry name" value="CHAPERONE DNAJ-DOMAIN SUPERFAMILY PROTEIN"/>
    <property type="match status" value="1"/>
</dbReference>
<dbReference type="PANTHER" id="PTHR45496:SF5">
    <property type="entry name" value="DNAJ DOMAIN CONTAINING PROTEIN, EXPRESSED"/>
    <property type="match status" value="1"/>
</dbReference>
<dbReference type="AlphaFoldDB" id="A0A0E0BXH8"/>
<protein>
    <submittedName>
        <fullName evidence="2">Uncharacterized protein</fullName>
    </submittedName>
</protein>
<proteinExistence type="predicted"/>
<dbReference type="Proteomes" id="UP000008021">
    <property type="component" value="Chromosome 1"/>
</dbReference>
<dbReference type="STRING" id="40149.A0A0E0BXH8"/>
<evidence type="ECO:0000313" key="2">
    <source>
        <dbReference type="EnsemblPlants" id="OMERI01G03930.1"/>
    </source>
</evidence>
<dbReference type="InterPro" id="IPR053052">
    <property type="entry name" value="Imprinting_Balance_Reg"/>
</dbReference>
<reference evidence="2" key="1">
    <citation type="submission" date="2015-04" db="UniProtKB">
        <authorList>
            <consortium name="EnsemblPlants"/>
        </authorList>
    </citation>
    <scope>IDENTIFICATION</scope>
</reference>
<sequence length="118" mass="12622">MDFSGGSGGGGVASGRVQAERWLEIAGKLLVARDLIGCKRFVEHVVQVDPLLPGADELLAITNVLLTSQSLLPRRPTRRPPASPATNPTDHAAVSRTYRRLAFLLRMGACRVGHPEVG</sequence>